<protein>
    <submittedName>
        <fullName evidence="1">Uncharacterized protein</fullName>
    </submittedName>
</protein>
<accession>A0A4P6F462</accession>
<gene>
    <name evidence="1" type="ORF">ET464_17790</name>
</gene>
<evidence type="ECO:0000313" key="1">
    <source>
        <dbReference type="EMBL" id="QAY67957.1"/>
    </source>
</evidence>
<evidence type="ECO:0000313" key="2">
    <source>
        <dbReference type="Proteomes" id="UP000293568"/>
    </source>
</evidence>
<dbReference type="EMBL" id="CP035492">
    <property type="protein sequence ID" value="QAY67957.1"/>
    <property type="molecule type" value="Genomic_DNA"/>
</dbReference>
<reference evidence="1 2" key="1">
    <citation type="submission" date="2019-01" db="EMBL/GenBank/DDBJ databases">
        <title>Genome sequencing of strain FW100M-2.</title>
        <authorList>
            <person name="Heo J."/>
            <person name="Kim S.-J."/>
            <person name="Kim J.-S."/>
            <person name="Hong S.-B."/>
            <person name="Kwon S.-W."/>
        </authorList>
    </citation>
    <scope>NUCLEOTIDE SEQUENCE [LARGE SCALE GENOMIC DNA]</scope>
    <source>
        <strain evidence="1 2">FW100M-2</strain>
    </source>
</reference>
<organism evidence="1 2">
    <name type="scientific">Paenibacillus protaetiae</name>
    <dbReference type="NCBI Taxonomy" id="2509456"/>
    <lineage>
        <taxon>Bacteria</taxon>
        <taxon>Bacillati</taxon>
        <taxon>Bacillota</taxon>
        <taxon>Bacilli</taxon>
        <taxon>Bacillales</taxon>
        <taxon>Paenibacillaceae</taxon>
        <taxon>Paenibacillus</taxon>
    </lineage>
</organism>
<dbReference type="KEGG" id="pprt:ET464_17790"/>
<sequence>MGTRLWLEQTVKARFPHFRYVRVRTSGKHQGTIYAWDNDLRLLETDAAALRRYASGGLSSYIRFGVKPYEDVPKECGPEPAVPDDLRQAALQGELNQERIFALLGSLHPGIGVAFDRYDPATGLVHIHVYGHSVITDQDKQKLERYTEELIPVGSTARLVYYE</sequence>
<dbReference type="Proteomes" id="UP000293568">
    <property type="component" value="Chromosome"/>
</dbReference>
<keyword evidence="2" id="KW-1185">Reference proteome</keyword>
<dbReference type="OrthoDB" id="2665639at2"/>
<dbReference type="RefSeq" id="WP_129443261.1">
    <property type="nucleotide sequence ID" value="NZ_CP035492.1"/>
</dbReference>
<name>A0A4P6F462_9BACL</name>
<proteinExistence type="predicted"/>
<dbReference type="AlphaFoldDB" id="A0A4P6F462"/>